<keyword evidence="2" id="KW-1133">Transmembrane helix</keyword>
<protein>
    <recommendedName>
        <fullName evidence="5">Guanylate-binding protein N-terminal domain-containing protein</fullName>
    </recommendedName>
</protein>
<keyword evidence="3" id="KW-0732">Signal</keyword>
<evidence type="ECO:0008006" key="5">
    <source>
        <dbReference type="Google" id="ProtNLM"/>
    </source>
</evidence>
<dbReference type="Pfam" id="PF05879">
    <property type="entry name" value="RHD3_GTPase"/>
    <property type="match status" value="1"/>
</dbReference>
<feature type="signal peptide" evidence="3">
    <location>
        <begin position="1"/>
        <end position="19"/>
    </location>
</feature>
<keyword evidence="1" id="KW-0812">Transmembrane</keyword>
<proteinExistence type="predicted"/>
<evidence type="ECO:0000313" key="4">
    <source>
        <dbReference type="EMBL" id="CAD9693192.1"/>
    </source>
</evidence>
<organism evidence="4">
    <name type="scientific">Rhizochromulina marina</name>
    <dbReference type="NCBI Taxonomy" id="1034831"/>
    <lineage>
        <taxon>Eukaryota</taxon>
        <taxon>Sar</taxon>
        <taxon>Stramenopiles</taxon>
        <taxon>Ochrophyta</taxon>
        <taxon>Dictyochophyceae</taxon>
        <taxon>Rhizochromulinales</taxon>
        <taxon>Rhizochromulina</taxon>
    </lineage>
</organism>
<dbReference type="AlphaFoldDB" id="A0A7S2S911"/>
<dbReference type="GO" id="GO:0016320">
    <property type="term" value="P:endoplasmic reticulum membrane fusion"/>
    <property type="evidence" value="ECO:0007669"/>
    <property type="project" value="TreeGrafter"/>
</dbReference>
<sequence length="555" mass="59370">MAGPVLVLLALALCGGVSASSKAAPIHVVDHSGQLKSSSLRTATDGSEAADADKLSVLATIGAPGCGREALVNELFETSLEENNGLPGAGPKPLCTAAMGGQGVLVLSTDCDYRSDASTRDRVLALEASLADVVTFHLWESDVGRRVPANEAALRSLLSLRAQQFRKNSRKSLLAFVVHSAGPKTSSAASKVLLEDLSLLWGDLAAEAALRGEEEPPALKDMLQVQCFTLPPQRDAAGYTAAVDLLREKLVAGPALKGTFSKGVKATTAAEVADKIWKATGESASALPPRDELMGWYAIDRAYADAHAQAQGTLNGWRRSVEKGNRIGDFGDAASTLLESTLARFDSATEACSIGSRRKERRQELETTIGKDLDRMFQLQIGDLEKQTLRKFEGRLLSLLNGVKDAAAVPDEAGEAEVRKFAFDFGRHAARLVVPGVTGSEGAKSETDKFSETLTTFLQDFDESPPAKVLRLNRLERKVQRSRKAEKNPRSIVPGLHLSGMMRQIGVGNLQGFAGYTMGPHSVTMGYQNDRGSLESGDTSPLLRLQPKIHLDVDL</sequence>
<evidence type="ECO:0000256" key="1">
    <source>
        <dbReference type="ARBA" id="ARBA00022692"/>
    </source>
</evidence>
<dbReference type="GO" id="GO:0003924">
    <property type="term" value="F:GTPase activity"/>
    <property type="evidence" value="ECO:0007669"/>
    <property type="project" value="TreeGrafter"/>
</dbReference>
<evidence type="ECO:0000256" key="3">
    <source>
        <dbReference type="SAM" id="SignalP"/>
    </source>
</evidence>
<dbReference type="PANTHER" id="PTHR45923:SF2">
    <property type="entry name" value="PROTEIN SEY1"/>
    <property type="match status" value="1"/>
</dbReference>
<dbReference type="EMBL" id="HBHJ01018752">
    <property type="protein sequence ID" value="CAD9693192.1"/>
    <property type="molecule type" value="Transcribed_RNA"/>
</dbReference>
<name>A0A7S2S911_9STRA</name>
<accession>A0A7S2S911</accession>
<dbReference type="GO" id="GO:0005783">
    <property type="term" value="C:endoplasmic reticulum"/>
    <property type="evidence" value="ECO:0007669"/>
    <property type="project" value="TreeGrafter"/>
</dbReference>
<feature type="chain" id="PRO_5031443561" description="Guanylate-binding protein N-terminal domain-containing protein" evidence="3">
    <location>
        <begin position="20"/>
        <end position="555"/>
    </location>
</feature>
<reference evidence="4" key="1">
    <citation type="submission" date="2021-01" db="EMBL/GenBank/DDBJ databases">
        <authorList>
            <person name="Corre E."/>
            <person name="Pelletier E."/>
            <person name="Niang G."/>
            <person name="Scheremetjew M."/>
            <person name="Finn R."/>
            <person name="Kale V."/>
            <person name="Holt S."/>
            <person name="Cochrane G."/>
            <person name="Meng A."/>
            <person name="Brown T."/>
            <person name="Cohen L."/>
        </authorList>
    </citation>
    <scope>NUCLEOTIDE SEQUENCE</scope>
    <source>
        <strain evidence="4">CCMP1243</strain>
    </source>
</reference>
<keyword evidence="2" id="KW-0472">Membrane</keyword>
<dbReference type="PANTHER" id="PTHR45923">
    <property type="entry name" value="PROTEIN SEY1"/>
    <property type="match status" value="1"/>
</dbReference>
<dbReference type="InterPro" id="IPR008803">
    <property type="entry name" value="RHD3/Sey1"/>
</dbReference>
<gene>
    <name evidence="4" type="ORF">RMAR1173_LOCUS12390</name>
</gene>
<evidence type="ECO:0000256" key="2">
    <source>
        <dbReference type="ARBA" id="ARBA00022989"/>
    </source>
</evidence>